<proteinExistence type="predicted"/>
<organism evidence="1 2">
    <name type="scientific">Portunus trituberculatus</name>
    <name type="common">Swimming crab</name>
    <name type="synonym">Neptunus trituberculatus</name>
    <dbReference type="NCBI Taxonomy" id="210409"/>
    <lineage>
        <taxon>Eukaryota</taxon>
        <taxon>Metazoa</taxon>
        <taxon>Ecdysozoa</taxon>
        <taxon>Arthropoda</taxon>
        <taxon>Crustacea</taxon>
        <taxon>Multicrustacea</taxon>
        <taxon>Malacostraca</taxon>
        <taxon>Eumalacostraca</taxon>
        <taxon>Eucarida</taxon>
        <taxon>Decapoda</taxon>
        <taxon>Pleocyemata</taxon>
        <taxon>Brachyura</taxon>
        <taxon>Eubrachyura</taxon>
        <taxon>Portunoidea</taxon>
        <taxon>Portunidae</taxon>
        <taxon>Portuninae</taxon>
        <taxon>Portunus</taxon>
    </lineage>
</organism>
<dbReference type="AlphaFoldDB" id="A0A5B7HYV5"/>
<evidence type="ECO:0000313" key="1">
    <source>
        <dbReference type="EMBL" id="MPC74447.1"/>
    </source>
</evidence>
<name>A0A5B7HYV5_PORTR</name>
<reference evidence="1 2" key="1">
    <citation type="submission" date="2019-05" db="EMBL/GenBank/DDBJ databases">
        <title>Another draft genome of Portunus trituberculatus and its Hox gene families provides insights of decapod evolution.</title>
        <authorList>
            <person name="Jeong J.-H."/>
            <person name="Song I."/>
            <person name="Kim S."/>
            <person name="Choi T."/>
            <person name="Kim D."/>
            <person name="Ryu S."/>
            <person name="Kim W."/>
        </authorList>
    </citation>
    <scope>NUCLEOTIDE SEQUENCE [LARGE SCALE GENOMIC DNA]</scope>
    <source>
        <tissue evidence="1">Muscle</tissue>
    </source>
</reference>
<sequence>MNLRTRNTTELVPHTHTHTITSTNINTFYSGSAKTGAMGCGYSQNQSRRWVPTSLTSITE</sequence>
<comment type="caution">
    <text evidence="1">The sequence shown here is derived from an EMBL/GenBank/DDBJ whole genome shotgun (WGS) entry which is preliminary data.</text>
</comment>
<dbReference type="Proteomes" id="UP000324222">
    <property type="component" value="Unassembled WGS sequence"/>
</dbReference>
<gene>
    <name evidence="1" type="ORF">E2C01_068806</name>
</gene>
<protein>
    <submittedName>
        <fullName evidence="1">Uncharacterized protein</fullName>
    </submittedName>
</protein>
<dbReference type="EMBL" id="VSRR010038939">
    <property type="protein sequence ID" value="MPC74447.1"/>
    <property type="molecule type" value="Genomic_DNA"/>
</dbReference>
<keyword evidence="2" id="KW-1185">Reference proteome</keyword>
<evidence type="ECO:0000313" key="2">
    <source>
        <dbReference type="Proteomes" id="UP000324222"/>
    </source>
</evidence>
<accession>A0A5B7HYV5</accession>